<dbReference type="CDD" id="cd00636">
    <property type="entry name" value="TroA-like"/>
    <property type="match status" value="1"/>
</dbReference>
<dbReference type="AlphaFoldDB" id="A0A2V3UVW6"/>
<feature type="region of interest" description="Disordered" evidence="1">
    <location>
        <begin position="212"/>
        <end position="251"/>
    </location>
</feature>
<proteinExistence type="predicted"/>
<name>A0A2V3UVW6_9SPHN</name>
<dbReference type="SUPFAM" id="SSF53807">
    <property type="entry name" value="Helical backbone' metal receptor"/>
    <property type="match status" value="2"/>
</dbReference>
<evidence type="ECO:0000256" key="1">
    <source>
        <dbReference type="SAM" id="MobiDB-lite"/>
    </source>
</evidence>
<keyword evidence="3" id="KW-1185">Reference proteome</keyword>
<sequence length="370" mass="39802">MTDSSSSRHSREGGNPACFFAGSGTPAFAGVTGWLRKSFLVLPLALAACSLGKAATPAPLETPVRAMRIVSLDYCADQYVLKLVDKSRILALSPDATRSFSYMRGAASGMPKVAPRAEDVLVLKPDLVLRSYGGGADAGAFFARAGVPVLQLGYAEDLAGVRRVLVETADALGERVRGERIAREMDARVARLSESKFSPFVPSVSRDLAQPLRTRPSTSRHGREVYPERLAYQPDEGLGTNRGESDTGLVSTNASKPTLLYATPGGVTSGPGSLIHELIELAGYRNFQTAPGWQPLPLERLAYEKPDRVAMAWFGRRDYNPDQWSAARHPLMRSASEHPVIGLEGAWTACGGWFVLDAAEAMARARGTQP</sequence>
<dbReference type="PANTHER" id="PTHR30535:SF34">
    <property type="entry name" value="MOLYBDATE-BINDING PROTEIN MOLA"/>
    <property type="match status" value="1"/>
</dbReference>
<accession>A0A2V3UVW6</accession>
<organism evidence="2 3">
    <name type="scientific">Blastomonas natatoria</name>
    <dbReference type="NCBI Taxonomy" id="34015"/>
    <lineage>
        <taxon>Bacteria</taxon>
        <taxon>Pseudomonadati</taxon>
        <taxon>Pseudomonadota</taxon>
        <taxon>Alphaproteobacteria</taxon>
        <taxon>Sphingomonadales</taxon>
        <taxon>Sphingomonadaceae</taxon>
        <taxon>Blastomonas</taxon>
    </lineage>
</organism>
<dbReference type="EMBL" id="QJJM01000013">
    <property type="protein sequence ID" value="PXW71261.1"/>
    <property type="molecule type" value="Genomic_DNA"/>
</dbReference>
<protein>
    <submittedName>
        <fullName evidence="2">ABC-type Fe3+-hydroxamate transport system substrate-binding protein</fullName>
    </submittedName>
</protein>
<dbReference type="Gene3D" id="3.40.50.1980">
    <property type="entry name" value="Nitrogenase molybdenum iron protein domain"/>
    <property type="match status" value="2"/>
</dbReference>
<dbReference type="InterPro" id="IPR050902">
    <property type="entry name" value="ABC_Transporter_SBP"/>
</dbReference>
<comment type="caution">
    <text evidence="2">The sequence shown here is derived from an EMBL/GenBank/DDBJ whole genome shotgun (WGS) entry which is preliminary data.</text>
</comment>
<evidence type="ECO:0000313" key="3">
    <source>
        <dbReference type="Proteomes" id="UP000248014"/>
    </source>
</evidence>
<reference evidence="2 3" key="1">
    <citation type="submission" date="2018-05" db="EMBL/GenBank/DDBJ databases">
        <title>Genomic Encyclopedia of Type Strains, Phase IV (KMG-IV): sequencing the most valuable type-strain genomes for metagenomic binning, comparative biology and taxonomic classification.</title>
        <authorList>
            <person name="Goeker M."/>
        </authorList>
    </citation>
    <scope>NUCLEOTIDE SEQUENCE [LARGE SCALE GENOMIC DNA]</scope>
    <source>
        <strain evidence="2 3">DSM 3183</strain>
    </source>
</reference>
<evidence type="ECO:0000313" key="2">
    <source>
        <dbReference type="EMBL" id="PXW71261.1"/>
    </source>
</evidence>
<gene>
    <name evidence="2" type="ORF">C7451_1137</name>
</gene>
<dbReference type="Proteomes" id="UP000248014">
    <property type="component" value="Unassembled WGS sequence"/>
</dbReference>
<dbReference type="PANTHER" id="PTHR30535">
    <property type="entry name" value="VITAMIN B12-BINDING PROTEIN"/>
    <property type="match status" value="1"/>
</dbReference>